<sequence length="583" mass="64713">MAQEAYCSVRQWLVMKEEDITTKSLKRFRRYILDKENPPQDRAPPSAAASSSSSGPKDDAGWTDDALLVEALASFERQAAGGKKKSKKKSQDKKGPSSSSTEARRLDYSTVSSPDVEHQRTSDVAGADVAGADVAGAALQPCLGTATSPEDAVHPVSVSVICKKLSGDGRGTAEWCTNVAKELGQILTSVLTCEESLEKLRLLAEGLMERYRRAGEAPPEIMYVDCGCCRVHGVSSVEQLFGEWTDRGMLVQLDIFHWIHRFDAAMWTDHHPKYAPFKSALSAVVFAYNKDDIALLVQAIRAGHPTGYANLTDSQIIESHVSKYDLSHYVRRITVGTQETFARVQSAIDIRKGAAGMDENQLHLFKDAAAIDHIWENQQKHIECIQDPPGRNMYTITKYVTRNGVRLPRYSTVRRSNSLEGFHSFLPNMIPGPHCAAVPFQVYLLAGIARWNFRQGVSKCQRPEREKAHGVHISSGTSAEPKVVVTEFDPCEEDVCGPNHLPGYQHVEELRKVLIEIALEEGKLAISDSTRQRVISALNKLDLHDRNIQQFDSLYSALWDNALFGRTNGDPSESSLVQKLKFY</sequence>
<proteinExistence type="predicted"/>
<protein>
    <submittedName>
        <fullName evidence="2">Uncharacterized protein</fullName>
    </submittedName>
</protein>
<evidence type="ECO:0000313" key="3">
    <source>
        <dbReference type="Proteomes" id="UP000281406"/>
    </source>
</evidence>
<dbReference type="OrthoDB" id="10072098at2759"/>
<name>A0A3N0YH84_ANAGA</name>
<evidence type="ECO:0000256" key="1">
    <source>
        <dbReference type="SAM" id="MobiDB-lite"/>
    </source>
</evidence>
<evidence type="ECO:0000313" key="2">
    <source>
        <dbReference type="EMBL" id="ROL45609.1"/>
    </source>
</evidence>
<gene>
    <name evidence="2" type="ORF">DPX16_17725</name>
</gene>
<reference evidence="2 3" key="1">
    <citation type="submission" date="2018-10" db="EMBL/GenBank/DDBJ databases">
        <title>Genome assembly for a Yunnan-Guizhou Plateau 3E fish, Anabarilius grahami (Regan), and its evolutionary and genetic applications.</title>
        <authorList>
            <person name="Jiang W."/>
        </authorList>
    </citation>
    <scope>NUCLEOTIDE SEQUENCE [LARGE SCALE GENOMIC DNA]</scope>
    <source>
        <strain evidence="2">AG-KIZ</strain>
        <tissue evidence="2">Muscle</tissue>
    </source>
</reference>
<dbReference type="PANTHER" id="PTHR47773:SF1">
    <property type="entry name" value="C2H2-TYPE DOMAIN-CONTAINING PROTEIN"/>
    <property type="match status" value="1"/>
</dbReference>
<feature type="region of interest" description="Disordered" evidence="1">
    <location>
        <begin position="78"/>
        <end position="123"/>
    </location>
</feature>
<dbReference type="AlphaFoldDB" id="A0A3N0YH84"/>
<dbReference type="EMBL" id="RJVU01042551">
    <property type="protein sequence ID" value="ROL45609.1"/>
    <property type="molecule type" value="Genomic_DNA"/>
</dbReference>
<feature type="compositionally biased region" description="Low complexity" evidence="1">
    <location>
        <begin position="43"/>
        <end position="54"/>
    </location>
</feature>
<organism evidence="2 3">
    <name type="scientific">Anabarilius grahami</name>
    <name type="common">Kanglang fish</name>
    <name type="synonym">Barilius grahami</name>
    <dbReference type="NCBI Taxonomy" id="495550"/>
    <lineage>
        <taxon>Eukaryota</taxon>
        <taxon>Metazoa</taxon>
        <taxon>Chordata</taxon>
        <taxon>Craniata</taxon>
        <taxon>Vertebrata</taxon>
        <taxon>Euteleostomi</taxon>
        <taxon>Actinopterygii</taxon>
        <taxon>Neopterygii</taxon>
        <taxon>Teleostei</taxon>
        <taxon>Ostariophysi</taxon>
        <taxon>Cypriniformes</taxon>
        <taxon>Xenocyprididae</taxon>
        <taxon>Xenocypridinae</taxon>
        <taxon>Xenocypridinae incertae sedis</taxon>
        <taxon>Anabarilius</taxon>
    </lineage>
</organism>
<dbReference type="Proteomes" id="UP000281406">
    <property type="component" value="Unassembled WGS sequence"/>
</dbReference>
<feature type="compositionally biased region" description="Basic residues" evidence="1">
    <location>
        <begin position="82"/>
        <end position="91"/>
    </location>
</feature>
<comment type="caution">
    <text evidence="2">The sequence shown here is derived from an EMBL/GenBank/DDBJ whole genome shotgun (WGS) entry which is preliminary data.</text>
</comment>
<feature type="region of interest" description="Disordered" evidence="1">
    <location>
        <begin position="31"/>
        <end position="63"/>
    </location>
</feature>
<keyword evidence="3" id="KW-1185">Reference proteome</keyword>
<accession>A0A3N0YH84</accession>
<dbReference type="PANTHER" id="PTHR47773">
    <property type="entry name" value="SI:DKEY-9I5.2-RELATED"/>
    <property type="match status" value="1"/>
</dbReference>